<dbReference type="InParanoid" id="B2VSQ9"/>
<dbReference type="AlphaFoldDB" id="B2VSQ9"/>
<reference evidence="3" key="1">
    <citation type="journal article" date="2013" name="G3 (Bethesda)">
        <title>Comparative genomics of a plant-pathogenic fungus, Pyrenophora tritici-repentis, reveals transduplication and the impact of repeat elements on pathogenicity and population divergence.</title>
        <authorList>
            <person name="Manning V.A."/>
            <person name="Pandelova I."/>
            <person name="Dhillon B."/>
            <person name="Wilhelm L.J."/>
            <person name="Goodwin S.B."/>
            <person name="Berlin A.M."/>
            <person name="Figueroa M."/>
            <person name="Freitag M."/>
            <person name="Hane J.K."/>
            <person name="Henrissat B."/>
            <person name="Holman W.H."/>
            <person name="Kodira C.D."/>
            <person name="Martin J."/>
            <person name="Oliver R.P."/>
            <person name="Robbertse B."/>
            <person name="Schackwitz W."/>
            <person name="Schwartz D.C."/>
            <person name="Spatafora J.W."/>
            <person name="Turgeon B.G."/>
            <person name="Yandava C."/>
            <person name="Young S."/>
            <person name="Zhou S."/>
            <person name="Zeng Q."/>
            <person name="Grigoriev I.V."/>
            <person name="Ma L.-J."/>
            <person name="Ciuffetti L.M."/>
        </authorList>
    </citation>
    <scope>NUCLEOTIDE SEQUENCE [LARGE SCALE GENOMIC DNA]</scope>
    <source>
        <strain evidence="3">Pt-1C-BFP</strain>
    </source>
</reference>
<dbReference type="Proteomes" id="UP000001471">
    <property type="component" value="Unassembled WGS sequence"/>
</dbReference>
<sequence length="249" mass="28153">MSTPSSAHLDDSSDDFSMHSDEEAPVLTCTDPSLGYQKYFNCKKLSDVIIKYGSQGEHTFHGHRVLLATQSQYFDKLFNKVFTDVKEVVLEEDDPEMVEVILKLAYGHQPQSPTLEGTLENVLFVIHLFEISTKYEFSEFEELAVIGFTVSLNRFINQTANGQGPTFVELTTIIESVYEIQAGRLIESLIQILTTNPHVCAFRTWDSLSLLVLSVARQESRFEGSLREEFRKVRPSEHEALDAEMSGTS</sequence>
<dbReference type="InterPro" id="IPR000210">
    <property type="entry name" value="BTB/POZ_dom"/>
</dbReference>
<dbReference type="OMA" id="VCAFRTW"/>
<name>B2VSQ9_PYRTR</name>
<evidence type="ECO:0000259" key="1">
    <source>
        <dbReference type="PROSITE" id="PS50097"/>
    </source>
</evidence>
<proteinExistence type="predicted"/>
<evidence type="ECO:0000313" key="2">
    <source>
        <dbReference type="EMBL" id="EDU41253.1"/>
    </source>
</evidence>
<dbReference type="HOGENOM" id="CLU_1272845_0_0_1"/>
<dbReference type="Gene3D" id="3.30.710.10">
    <property type="entry name" value="Potassium Channel Kv1.1, Chain A"/>
    <property type="match status" value="1"/>
</dbReference>
<evidence type="ECO:0000313" key="3">
    <source>
        <dbReference type="Proteomes" id="UP000001471"/>
    </source>
</evidence>
<dbReference type="OrthoDB" id="6359816at2759"/>
<dbReference type="InterPro" id="IPR051481">
    <property type="entry name" value="BTB-POZ/Galectin-3-binding"/>
</dbReference>
<organism evidence="2 3">
    <name type="scientific">Pyrenophora tritici-repentis (strain Pt-1C-BFP)</name>
    <name type="common">Wheat tan spot fungus</name>
    <name type="synonym">Drechslera tritici-repentis</name>
    <dbReference type="NCBI Taxonomy" id="426418"/>
    <lineage>
        <taxon>Eukaryota</taxon>
        <taxon>Fungi</taxon>
        <taxon>Dikarya</taxon>
        <taxon>Ascomycota</taxon>
        <taxon>Pezizomycotina</taxon>
        <taxon>Dothideomycetes</taxon>
        <taxon>Pleosporomycetidae</taxon>
        <taxon>Pleosporales</taxon>
        <taxon>Pleosporineae</taxon>
        <taxon>Pleosporaceae</taxon>
        <taxon>Pyrenophora</taxon>
    </lineage>
</organism>
<dbReference type="CDD" id="cd18186">
    <property type="entry name" value="BTB_POZ_ZBTB_KLHL-like"/>
    <property type="match status" value="1"/>
</dbReference>
<dbReference type="EMBL" id="DS231615">
    <property type="protein sequence ID" value="EDU41253.1"/>
    <property type="molecule type" value="Genomic_DNA"/>
</dbReference>
<dbReference type="SMART" id="SM00225">
    <property type="entry name" value="BTB"/>
    <property type="match status" value="1"/>
</dbReference>
<dbReference type="PANTHER" id="PTHR24410:SF23">
    <property type="entry name" value="BTB DOMAIN-CONTAINING PROTEIN-RELATED"/>
    <property type="match status" value="1"/>
</dbReference>
<dbReference type="InterPro" id="IPR011333">
    <property type="entry name" value="SKP1/BTB/POZ_sf"/>
</dbReference>
<accession>B2VSQ9</accession>
<protein>
    <recommendedName>
        <fullName evidence="1">BTB domain-containing protein</fullName>
    </recommendedName>
</protein>
<dbReference type="Pfam" id="PF00651">
    <property type="entry name" value="BTB"/>
    <property type="match status" value="1"/>
</dbReference>
<dbReference type="SUPFAM" id="SSF54695">
    <property type="entry name" value="POZ domain"/>
    <property type="match status" value="1"/>
</dbReference>
<dbReference type="STRING" id="426418.B2VSQ9"/>
<dbReference type="PROSITE" id="PS50097">
    <property type="entry name" value="BTB"/>
    <property type="match status" value="1"/>
</dbReference>
<feature type="domain" description="BTB" evidence="1">
    <location>
        <begin position="46"/>
        <end position="114"/>
    </location>
</feature>
<dbReference type="PANTHER" id="PTHR24410">
    <property type="entry name" value="HL07962P-RELATED"/>
    <property type="match status" value="1"/>
</dbReference>
<gene>
    <name evidence="2" type="ORF">PTRG_01815</name>
</gene>